<keyword evidence="3 5" id="KW-0949">S-adenosyl-L-methionine</keyword>
<feature type="binding site" evidence="5">
    <location>
        <position position="198"/>
    </location>
    <ligand>
        <name>S-adenosyl-L-methionine</name>
        <dbReference type="ChEBI" id="CHEBI:59789"/>
    </ligand>
</feature>
<sequence length="308" mass="34840">MCEEFAVTKMIGQTYKEWLDFATTLLSETEVMNDAKIDAMVLLSEVTQKTRAYILAFPETHLSADKLKQLEKYLTRRAKGEPIAYILGEKEFWSLPLKVSKHTLIPRPDTEILVEQALEIAKQRLNSSYFSGELTILDLGTGTGAIALALASELKMLTQKCGANLNILAVDRIAEAVELARENAKYNHLEVTFLQSSWFDALDPSIKFDVIVSNPPYIDEKDSHLTQGDVRFEPLSALVAEEEGYADLRHIIEQAPQFLKPQGYLLLEHGWLQGEKVRSIFTENNWQQVQTLKDYGNNERVTSASIEE</sequence>
<dbReference type="STRING" id="667128.HMPREF0621_1524"/>
<gene>
    <name evidence="5 8" type="primary">prmC</name>
    <name evidence="8" type="ORF">HMPREF0621_1524</name>
</gene>
<comment type="function">
    <text evidence="5">Methylates the class 1 translation termination release factors RF1/PrfA and RF2/PrfB on the glutamine residue of the universally conserved GGQ motif.</text>
</comment>
<dbReference type="PROSITE" id="PS00092">
    <property type="entry name" value="N6_MTASE"/>
    <property type="match status" value="1"/>
</dbReference>
<dbReference type="Pfam" id="PF13847">
    <property type="entry name" value="Methyltransf_31"/>
    <property type="match status" value="1"/>
</dbReference>
<dbReference type="EC" id="2.1.1.297" evidence="5"/>
<dbReference type="HOGENOM" id="CLU_018398_3_0_6"/>
<dbReference type="NCBIfam" id="TIGR03534">
    <property type="entry name" value="RF_mod_PrmC"/>
    <property type="match status" value="1"/>
</dbReference>
<dbReference type="PANTHER" id="PTHR18895:SF74">
    <property type="entry name" value="MTRF1L RELEASE FACTOR GLUTAMINE METHYLTRANSFERASE"/>
    <property type="match status" value="1"/>
</dbReference>
<dbReference type="GO" id="GO:0032259">
    <property type="term" value="P:methylation"/>
    <property type="evidence" value="ECO:0007669"/>
    <property type="project" value="UniProtKB-KW"/>
</dbReference>
<evidence type="ECO:0000256" key="3">
    <source>
        <dbReference type="ARBA" id="ARBA00022691"/>
    </source>
</evidence>
<dbReference type="CDD" id="cd02440">
    <property type="entry name" value="AdoMet_MTases"/>
    <property type="match status" value="1"/>
</dbReference>
<keyword evidence="1 5" id="KW-0489">Methyltransferase</keyword>
<feature type="domain" description="Release factor glutamine methyltransferase N-terminal" evidence="7">
    <location>
        <begin position="17"/>
        <end position="88"/>
    </location>
</feature>
<accession>C9PRA0</accession>
<dbReference type="GO" id="GO:0102559">
    <property type="term" value="F:peptide chain release factor N(5)-glutamine methyltransferase activity"/>
    <property type="evidence" value="ECO:0007669"/>
    <property type="project" value="UniProtKB-EC"/>
</dbReference>
<dbReference type="Pfam" id="PF17827">
    <property type="entry name" value="PrmC_N"/>
    <property type="match status" value="1"/>
</dbReference>
<dbReference type="HAMAP" id="MF_02126">
    <property type="entry name" value="RF_methyltr_PrmC"/>
    <property type="match status" value="1"/>
</dbReference>
<reference evidence="8 9" key="1">
    <citation type="submission" date="2009-10" db="EMBL/GenBank/DDBJ databases">
        <authorList>
            <person name="Muzny D."/>
            <person name="Qin X."/>
            <person name="Deng J."/>
            <person name="Jiang H."/>
            <person name="Liu Y."/>
            <person name="Qu J."/>
            <person name="Song X.-Z."/>
            <person name="Zhang L."/>
            <person name="Thornton R."/>
            <person name="Coyle M."/>
            <person name="Francisco L."/>
            <person name="Jackson L."/>
            <person name="Javaid M."/>
            <person name="Korchina V."/>
            <person name="Kovar C."/>
            <person name="Mata R."/>
            <person name="Mathew T."/>
            <person name="Ngo R."/>
            <person name="Nguyen L."/>
            <person name="Nguyen N."/>
            <person name="Okwuonu G."/>
            <person name="Ongeri F."/>
            <person name="Pham C."/>
            <person name="Simmons D."/>
            <person name="Wilczek-Boney K."/>
            <person name="Hale W."/>
            <person name="Jakkamsetti A."/>
            <person name="Pham P."/>
            <person name="Ruth R."/>
            <person name="San Lucas F."/>
            <person name="Warren J."/>
            <person name="Zhang J."/>
            <person name="Zhao Z."/>
            <person name="Zhou C."/>
            <person name="Zhu D."/>
            <person name="Lee S."/>
            <person name="Bess C."/>
            <person name="Blankenburg K."/>
            <person name="Forbes L."/>
            <person name="Fu Q."/>
            <person name="Gubbala S."/>
            <person name="Hirani K."/>
            <person name="Jayaseelan J.C."/>
            <person name="Lara F."/>
            <person name="Munidasa M."/>
            <person name="Palculict T."/>
            <person name="Patil S."/>
            <person name="Pu L.-L."/>
            <person name="Saada N."/>
            <person name="Tang L."/>
            <person name="Weissenberger G."/>
            <person name="Zhu Y."/>
            <person name="Hemphill L."/>
            <person name="Shang Y."/>
            <person name="Youmans B."/>
            <person name="Ayvaz T."/>
            <person name="Ross M."/>
            <person name="Santibanez J."/>
            <person name="Aqrawi P."/>
            <person name="Gross S."/>
            <person name="Joshi V."/>
            <person name="Fowler G."/>
            <person name="Nazareth L."/>
            <person name="Reid J."/>
            <person name="Worley K."/>
            <person name="Petrosino J."/>
            <person name="Highlander S."/>
            <person name="Gibbs R."/>
        </authorList>
    </citation>
    <scope>NUCLEOTIDE SEQUENCE [LARGE SCALE GENOMIC DNA]</scope>
    <source>
        <strain evidence="8 9">ATCC 43325</strain>
    </source>
</reference>
<keyword evidence="9" id="KW-1185">Reference proteome</keyword>
<dbReference type="InterPro" id="IPR019874">
    <property type="entry name" value="RF_methyltr_PrmC"/>
</dbReference>
<protein>
    <recommendedName>
        <fullName evidence="5">Release factor glutamine methyltransferase</fullName>
        <shortName evidence="5">RF MTase</shortName>
        <ecNumber evidence="5">2.1.1.297</ecNumber>
    </recommendedName>
    <alternativeName>
        <fullName evidence="5">N5-glutamine methyltransferase PrmC</fullName>
    </alternativeName>
    <alternativeName>
        <fullName evidence="5">Protein-(glutamine-N5) MTase PrmC</fullName>
    </alternativeName>
    <alternativeName>
        <fullName evidence="5">Protein-glutamine N-methyltransferase PrmC</fullName>
    </alternativeName>
</protein>
<evidence type="ECO:0000256" key="4">
    <source>
        <dbReference type="ARBA" id="ARBA00048391"/>
    </source>
</evidence>
<feature type="binding site" evidence="5">
    <location>
        <position position="171"/>
    </location>
    <ligand>
        <name>S-adenosyl-L-methionine</name>
        <dbReference type="ChEBI" id="CHEBI:59789"/>
    </ligand>
</feature>
<comment type="catalytic activity">
    <reaction evidence="4 5">
        <text>L-glutaminyl-[peptide chain release factor] + S-adenosyl-L-methionine = N(5)-methyl-L-glutaminyl-[peptide chain release factor] + S-adenosyl-L-homocysteine + H(+)</text>
        <dbReference type="Rhea" id="RHEA:42896"/>
        <dbReference type="Rhea" id="RHEA-COMP:10271"/>
        <dbReference type="Rhea" id="RHEA-COMP:10272"/>
        <dbReference type="ChEBI" id="CHEBI:15378"/>
        <dbReference type="ChEBI" id="CHEBI:30011"/>
        <dbReference type="ChEBI" id="CHEBI:57856"/>
        <dbReference type="ChEBI" id="CHEBI:59789"/>
        <dbReference type="ChEBI" id="CHEBI:61891"/>
        <dbReference type="EC" id="2.1.1.297"/>
    </reaction>
</comment>
<evidence type="ECO:0000313" key="8">
    <source>
        <dbReference type="EMBL" id="EEX50001.1"/>
    </source>
</evidence>
<name>C9PRA0_9PAST</name>
<dbReference type="InterPro" id="IPR029063">
    <property type="entry name" value="SAM-dependent_MTases_sf"/>
</dbReference>
<proteinExistence type="inferred from homology"/>
<dbReference type="FunFam" id="1.10.8.10:FF:000032">
    <property type="entry name" value="Release factor glutamine methyltransferase"/>
    <property type="match status" value="1"/>
</dbReference>
<feature type="domain" description="Methyltransferase" evidence="6">
    <location>
        <begin position="133"/>
        <end position="285"/>
    </location>
</feature>
<dbReference type="PANTHER" id="PTHR18895">
    <property type="entry name" value="HEMK METHYLTRANSFERASE"/>
    <property type="match status" value="1"/>
</dbReference>
<dbReference type="Gene3D" id="1.10.8.10">
    <property type="entry name" value="DNA helicase RuvA subunit, C-terminal domain"/>
    <property type="match status" value="1"/>
</dbReference>
<evidence type="ECO:0000259" key="6">
    <source>
        <dbReference type="Pfam" id="PF13847"/>
    </source>
</evidence>
<dbReference type="Proteomes" id="UP000005519">
    <property type="component" value="Unassembled WGS sequence"/>
</dbReference>
<feature type="binding site" evidence="5">
    <location>
        <position position="214"/>
    </location>
    <ligand>
        <name>S-adenosyl-L-methionine</name>
        <dbReference type="ChEBI" id="CHEBI:59789"/>
    </ligand>
</feature>
<comment type="caution">
    <text evidence="8">The sequence shown here is derived from an EMBL/GenBank/DDBJ whole genome shotgun (WGS) entry which is preliminary data.</text>
</comment>
<dbReference type="InterPro" id="IPR004556">
    <property type="entry name" value="HemK-like"/>
</dbReference>
<dbReference type="GO" id="GO:0003676">
    <property type="term" value="F:nucleic acid binding"/>
    <property type="evidence" value="ECO:0007669"/>
    <property type="project" value="InterPro"/>
</dbReference>
<organism evidence="8 9">
    <name type="scientific">Pasteurella dagmatis ATCC 43325</name>
    <dbReference type="NCBI Taxonomy" id="667128"/>
    <lineage>
        <taxon>Bacteria</taxon>
        <taxon>Pseudomonadati</taxon>
        <taxon>Pseudomonadota</taxon>
        <taxon>Gammaproteobacteria</taxon>
        <taxon>Pasteurellales</taxon>
        <taxon>Pasteurellaceae</taxon>
        <taxon>Pasteurella</taxon>
    </lineage>
</organism>
<evidence type="ECO:0000256" key="1">
    <source>
        <dbReference type="ARBA" id="ARBA00022603"/>
    </source>
</evidence>
<dbReference type="NCBIfam" id="TIGR00536">
    <property type="entry name" value="hemK_fam"/>
    <property type="match status" value="1"/>
</dbReference>
<dbReference type="AlphaFoldDB" id="C9PRA0"/>
<evidence type="ECO:0000259" key="7">
    <source>
        <dbReference type="Pfam" id="PF17827"/>
    </source>
</evidence>
<dbReference type="InterPro" id="IPR002052">
    <property type="entry name" value="DNA_methylase_N6_adenine_CS"/>
</dbReference>
<dbReference type="EMBL" id="ACZR01000014">
    <property type="protein sequence ID" value="EEX50001.1"/>
    <property type="molecule type" value="Genomic_DNA"/>
</dbReference>
<evidence type="ECO:0000256" key="5">
    <source>
        <dbReference type="HAMAP-Rule" id="MF_02126"/>
    </source>
</evidence>
<comment type="similarity">
    <text evidence="5">Belongs to the protein N5-glutamine methyltransferase family. PrmC subfamily.</text>
</comment>
<dbReference type="Gene3D" id="3.40.50.150">
    <property type="entry name" value="Vaccinia Virus protein VP39"/>
    <property type="match status" value="1"/>
</dbReference>
<dbReference type="InterPro" id="IPR050320">
    <property type="entry name" value="N5-glutamine_MTase"/>
</dbReference>
<dbReference type="InterPro" id="IPR040758">
    <property type="entry name" value="PrmC_N"/>
</dbReference>
<evidence type="ECO:0000256" key="2">
    <source>
        <dbReference type="ARBA" id="ARBA00022679"/>
    </source>
</evidence>
<keyword evidence="2 5" id="KW-0808">Transferase</keyword>
<feature type="binding site" evidence="5">
    <location>
        <begin position="140"/>
        <end position="144"/>
    </location>
    <ligand>
        <name>S-adenosyl-L-methionine</name>
        <dbReference type="ChEBI" id="CHEBI:59789"/>
    </ligand>
</feature>
<evidence type="ECO:0000313" key="9">
    <source>
        <dbReference type="Proteomes" id="UP000005519"/>
    </source>
</evidence>
<dbReference type="FunFam" id="3.40.50.150:FF:000053">
    <property type="entry name" value="Release factor glutamine methyltransferase"/>
    <property type="match status" value="1"/>
</dbReference>
<feature type="binding site" evidence="5">
    <location>
        <begin position="214"/>
        <end position="217"/>
    </location>
    <ligand>
        <name>substrate</name>
    </ligand>
</feature>
<dbReference type="SUPFAM" id="SSF53335">
    <property type="entry name" value="S-adenosyl-L-methionine-dependent methyltransferases"/>
    <property type="match status" value="1"/>
</dbReference>
<dbReference type="InterPro" id="IPR025714">
    <property type="entry name" value="Methyltranfer_dom"/>
</dbReference>